<dbReference type="Gene3D" id="2.60.40.10">
    <property type="entry name" value="Immunoglobulins"/>
    <property type="match status" value="1"/>
</dbReference>
<evidence type="ECO:0000313" key="4">
    <source>
        <dbReference type="Proteomes" id="UP000002215"/>
    </source>
</evidence>
<name>A0A979GB66_CHIPD</name>
<dbReference type="PANTHER" id="PTHR12106">
    <property type="entry name" value="SORTILIN RELATED"/>
    <property type="match status" value="1"/>
</dbReference>
<gene>
    <name evidence="3" type="ordered locus">Cpin_6753</name>
</gene>
<dbReference type="InterPro" id="IPR026444">
    <property type="entry name" value="Secre_tail"/>
</dbReference>
<dbReference type="Pfam" id="PF18962">
    <property type="entry name" value="Por_Secre_tail"/>
    <property type="match status" value="1"/>
</dbReference>
<evidence type="ECO:0000313" key="3">
    <source>
        <dbReference type="EMBL" id="ACU64154.1"/>
    </source>
</evidence>
<reference evidence="3 4" key="2">
    <citation type="journal article" date="2010" name="Stand. Genomic Sci.">
        <title>Complete genome sequence of Chitinophaga pinensis type strain (UQM 2034).</title>
        <authorList>
            <person name="Glavina Del Rio T."/>
            <person name="Abt B."/>
            <person name="Spring S."/>
            <person name="Lapidus A."/>
            <person name="Nolan M."/>
            <person name="Tice H."/>
            <person name="Copeland A."/>
            <person name="Cheng J.F."/>
            <person name="Chen F."/>
            <person name="Bruce D."/>
            <person name="Goodwin L."/>
            <person name="Pitluck S."/>
            <person name="Ivanova N."/>
            <person name="Mavromatis K."/>
            <person name="Mikhailova N."/>
            <person name="Pati A."/>
            <person name="Chen A."/>
            <person name="Palaniappan K."/>
            <person name="Land M."/>
            <person name="Hauser L."/>
            <person name="Chang Y.J."/>
            <person name="Jeffries C.D."/>
            <person name="Chain P."/>
            <person name="Saunders E."/>
            <person name="Detter J.C."/>
            <person name="Brettin T."/>
            <person name="Rohde M."/>
            <person name="Goker M."/>
            <person name="Bristow J."/>
            <person name="Eisen J.A."/>
            <person name="Markowitz V."/>
            <person name="Hugenholtz P."/>
            <person name="Kyrpides N.C."/>
            <person name="Klenk H.P."/>
            <person name="Lucas S."/>
        </authorList>
    </citation>
    <scope>NUCLEOTIDE SEQUENCE [LARGE SCALE GENOMIC DNA]</scope>
    <source>
        <strain evidence="4">ATCC 43595 / DSM 2588 / LMG 13176 / NBRC 15968 / NCIMB 11800 / UQM 2034</strain>
    </source>
</reference>
<dbReference type="AlphaFoldDB" id="A0A979GB66"/>
<dbReference type="KEGG" id="cpi:Cpin_6753"/>
<dbReference type="InterPro" id="IPR050310">
    <property type="entry name" value="VPS10-sortilin"/>
</dbReference>
<evidence type="ECO:0000259" key="2">
    <source>
        <dbReference type="Pfam" id="PF18962"/>
    </source>
</evidence>
<organism evidence="3 4">
    <name type="scientific">Chitinophaga pinensis (strain ATCC 43595 / DSM 2588 / LMG 13176 / NBRC 15968 / NCIMB 11800 / UQM 2034)</name>
    <dbReference type="NCBI Taxonomy" id="485918"/>
    <lineage>
        <taxon>Bacteria</taxon>
        <taxon>Pseudomonadati</taxon>
        <taxon>Bacteroidota</taxon>
        <taxon>Chitinophagia</taxon>
        <taxon>Chitinophagales</taxon>
        <taxon>Chitinophagaceae</taxon>
        <taxon>Chitinophaga</taxon>
    </lineage>
</organism>
<dbReference type="OrthoDB" id="9757947at2"/>
<proteinExistence type="predicted"/>
<sequence>MRKILLVHLLLLLFFSASAQLSFESTGDFGRLWDVTPDPSIPDRIYARTLNNHILVSDDRGKSWTIFYSFENSATAISQFKFLPGHKAFSVIATAPEINDNGLYVIDIESKEIVRHFVTPDQEMKAFVVSYDIADENANRVVINTAYRDPDTWAQFTEVYFTKDAGKNFSTIYYSTEHDGVHILNSFFHPDDQKKIYLARGLGALGVNGGLYISADEGQHWREVLAGKGALNAVVFHPKNHNDFFLCSFINFGEAAEGVYHTQDSGHTFSQVPVTFTDQTLNNIITIQYDPGNLQNMWMLEENEILKSTDGGQHWTSTVFESRSQTYASGVSLVINPKNSNDILVFSDAWPQHSKDGGKTFEKLKTPSYLVKSTGLAGSGTNQRLYYSTQGGYIARNLHSGAVVMHDTLPVYSFTYENYYVIPDTAIQGRVFFFKPCDDFLNPSELYFSDDYGTTVKRLPSDDYATGIDGIKRDPSHQDRYWVSYSYYNAFSALFRLDFADRAQPEQTPVAASGNSLITDVYIPEGDGQTIFITSGHRVYISTDGGITWGEKSEGLEDLIEGYDMIWDMDTNPFNKKEMVIVTTLGIYQTTDGGENWSRTLDATGLKKISFSNIVDGHLLGASTTDIFGDTRLVFSTNKGAKWSGVPASGLAYIACNASMDFRFFADHADIYFATADLGVVKYQLTNLLTPQLVFLNAFTGRLRGRNAFLEWRTQNEEGLLHYELERSTNNKDFSLINTQQATNSNGRFYYNHEDLDFYDLAAKSGNVYYRLKLVSQDNSFAYSDTVKLNARDMYIYPVPAADVINLQVQGVTEATKFRVLIVDVSGRQYSIQQYNIPTGQTTINMPISRLAAGVYFMLVETKPGGAVKKFKFVKL</sequence>
<dbReference type="RefSeq" id="WP_012794317.1">
    <property type="nucleotide sequence ID" value="NC_013132.1"/>
</dbReference>
<protein>
    <recommendedName>
        <fullName evidence="2">Secretion system C-terminal sorting domain-containing protein</fullName>
    </recommendedName>
</protein>
<dbReference type="NCBIfam" id="TIGR04183">
    <property type="entry name" value="Por_Secre_tail"/>
    <property type="match status" value="1"/>
</dbReference>
<feature type="signal peptide" evidence="1">
    <location>
        <begin position="1"/>
        <end position="19"/>
    </location>
</feature>
<feature type="chain" id="PRO_5037754829" description="Secretion system C-terminal sorting domain-containing protein" evidence="1">
    <location>
        <begin position="20"/>
        <end position="876"/>
    </location>
</feature>
<dbReference type="InterPro" id="IPR015943">
    <property type="entry name" value="WD40/YVTN_repeat-like_dom_sf"/>
</dbReference>
<dbReference type="GO" id="GO:0006892">
    <property type="term" value="P:post-Golgi vesicle-mediated transport"/>
    <property type="evidence" value="ECO:0007669"/>
    <property type="project" value="TreeGrafter"/>
</dbReference>
<dbReference type="InterPro" id="IPR036278">
    <property type="entry name" value="Sialidase_sf"/>
</dbReference>
<evidence type="ECO:0000256" key="1">
    <source>
        <dbReference type="SAM" id="SignalP"/>
    </source>
</evidence>
<feature type="domain" description="Secretion system C-terminal sorting" evidence="2">
    <location>
        <begin position="796"/>
        <end position="871"/>
    </location>
</feature>
<dbReference type="PANTHER" id="PTHR12106:SF27">
    <property type="entry name" value="SORTILIN-RELATED RECEPTOR"/>
    <property type="match status" value="1"/>
</dbReference>
<dbReference type="Proteomes" id="UP000002215">
    <property type="component" value="Chromosome"/>
</dbReference>
<reference evidence="4" key="1">
    <citation type="submission" date="2009-08" db="EMBL/GenBank/DDBJ databases">
        <title>The complete genome of Chitinophaga pinensis DSM 2588.</title>
        <authorList>
            <consortium name="US DOE Joint Genome Institute (JGI-PGF)"/>
            <person name="Lucas S."/>
            <person name="Copeland A."/>
            <person name="Lapidus A."/>
            <person name="Glavina del Rio T."/>
            <person name="Dalin E."/>
            <person name="Tice H."/>
            <person name="Bruce D."/>
            <person name="Goodwin L."/>
            <person name="Pitluck S."/>
            <person name="Kyrpides N."/>
            <person name="Mavromatis K."/>
            <person name="Ivanova N."/>
            <person name="Mikhailova N."/>
            <person name="Sims D."/>
            <person name="Meinche L."/>
            <person name="Brettin T."/>
            <person name="Detter J.C."/>
            <person name="Han C."/>
            <person name="Larimer F."/>
            <person name="Land M."/>
            <person name="Hauser L."/>
            <person name="Markowitz V."/>
            <person name="Cheng J.-F."/>
            <person name="Hugenholtz P."/>
            <person name="Woyke T."/>
            <person name="Wu D."/>
            <person name="Spring S."/>
            <person name="Klenk H.-P."/>
            <person name="Eisen J.A."/>
        </authorList>
    </citation>
    <scope>NUCLEOTIDE SEQUENCE [LARGE SCALE GENOMIC DNA]</scope>
    <source>
        <strain evidence="4">ATCC 43595 / DSM 2588 / LMG 13176 / NBRC 15968 / NCIMB 11800 / UQM 2034</strain>
    </source>
</reference>
<dbReference type="Gene3D" id="2.130.10.10">
    <property type="entry name" value="YVTN repeat-like/Quinoprotein amine dehydrogenase"/>
    <property type="match status" value="3"/>
</dbReference>
<dbReference type="SUPFAM" id="SSF110296">
    <property type="entry name" value="Oligoxyloglucan reducing end-specific cellobiohydrolase"/>
    <property type="match status" value="2"/>
</dbReference>
<dbReference type="InterPro" id="IPR013783">
    <property type="entry name" value="Ig-like_fold"/>
</dbReference>
<dbReference type="EMBL" id="CP001699">
    <property type="protein sequence ID" value="ACU64154.1"/>
    <property type="molecule type" value="Genomic_DNA"/>
</dbReference>
<accession>A0A979GB66</accession>
<dbReference type="SUPFAM" id="SSF50939">
    <property type="entry name" value="Sialidases"/>
    <property type="match status" value="1"/>
</dbReference>
<dbReference type="GO" id="GO:0016020">
    <property type="term" value="C:membrane"/>
    <property type="evidence" value="ECO:0007669"/>
    <property type="project" value="TreeGrafter"/>
</dbReference>
<keyword evidence="1" id="KW-0732">Signal</keyword>